<keyword evidence="5" id="KW-0472">Membrane</keyword>
<protein>
    <submittedName>
        <fullName evidence="9">Putative gpi anchored protein</fullName>
    </submittedName>
</protein>
<dbReference type="KEGG" id="ela:UCREL1_5423"/>
<comment type="subcellular location">
    <subcellularLocation>
        <location evidence="1">Cell membrane</location>
        <topology evidence="1">Lipid-anchor</topology>
        <topology evidence="1">GPI-anchor</topology>
    </subcellularLocation>
</comment>
<evidence type="ECO:0000256" key="6">
    <source>
        <dbReference type="ARBA" id="ARBA00023180"/>
    </source>
</evidence>
<accession>M7SMH5</accession>
<dbReference type="HOGENOM" id="CLU_070647_0_2_1"/>
<dbReference type="InterPro" id="IPR046530">
    <property type="entry name" value="BIM1-like_dom"/>
</dbReference>
<dbReference type="PANTHER" id="PTHR34992:SF1">
    <property type="entry name" value="COPPER ACQUISITION FACTOR BIM1-LIKE DOMAIN-CONTAINING PROTEIN"/>
    <property type="match status" value="1"/>
</dbReference>
<dbReference type="PANTHER" id="PTHR34992">
    <property type="entry name" value="HYPHAL ANASTAMOSIS-7 PROTEIN"/>
    <property type="match status" value="1"/>
</dbReference>
<sequence>MTLAASLLSPVANAHFTLTTPAPIGTDIGGERATPCGGFDPYDRSNVTEWPVDGIDVAWDSTNATAGWELSAVLVNGTDANADTDFSSKFNLRTLYTSTVGPFCLAKVRGVAEWVGEDAVLQVRQWVGNGNYLYACSAIKFVNTEAPASTCNANPGKMFRA</sequence>
<dbReference type="EMBL" id="KB706407">
    <property type="protein sequence ID" value="EMR67584.1"/>
    <property type="molecule type" value="Genomic_DNA"/>
</dbReference>
<keyword evidence="4" id="KW-0732">Signal</keyword>
<dbReference type="Proteomes" id="UP000012174">
    <property type="component" value="Unassembled WGS sequence"/>
</dbReference>
<evidence type="ECO:0000256" key="3">
    <source>
        <dbReference type="ARBA" id="ARBA00022622"/>
    </source>
</evidence>
<keyword evidence="7" id="KW-0449">Lipoprotein</keyword>
<evidence type="ECO:0000256" key="5">
    <source>
        <dbReference type="ARBA" id="ARBA00023136"/>
    </source>
</evidence>
<gene>
    <name evidence="9" type="ORF">UCREL1_5423</name>
</gene>
<keyword evidence="3" id="KW-0336">GPI-anchor</keyword>
<keyword evidence="2" id="KW-1003">Cell membrane</keyword>
<evidence type="ECO:0000313" key="9">
    <source>
        <dbReference type="EMBL" id="EMR67584.1"/>
    </source>
</evidence>
<name>M7SMH5_EUTLA</name>
<keyword evidence="10" id="KW-1185">Reference proteome</keyword>
<evidence type="ECO:0000256" key="1">
    <source>
        <dbReference type="ARBA" id="ARBA00004609"/>
    </source>
</evidence>
<dbReference type="GO" id="GO:0005886">
    <property type="term" value="C:plasma membrane"/>
    <property type="evidence" value="ECO:0007669"/>
    <property type="project" value="UniProtKB-SubCell"/>
</dbReference>
<evidence type="ECO:0000313" key="10">
    <source>
        <dbReference type="Proteomes" id="UP000012174"/>
    </source>
</evidence>
<dbReference type="AlphaFoldDB" id="M7SMH5"/>
<keyword evidence="6" id="KW-0325">Glycoprotein</keyword>
<dbReference type="OrthoDB" id="2146436at2759"/>
<evidence type="ECO:0000256" key="2">
    <source>
        <dbReference type="ARBA" id="ARBA00022475"/>
    </source>
</evidence>
<dbReference type="Pfam" id="PF20238">
    <property type="entry name" value="BIM1-like_dom"/>
    <property type="match status" value="1"/>
</dbReference>
<organism evidence="9 10">
    <name type="scientific">Eutypa lata (strain UCR-EL1)</name>
    <name type="common">Grapevine dieback disease fungus</name>
    <name type="synonym">Eutypa armeniacae</name>
    <dbReference type="NCBI Taxonomy" id="1287681"/>
    <lineage>
        <taxon>Eukaryota</taxon>
        <taxon>Fungi</taxon>
        <taxon>Dikarya</taxon>
        <taxon>Ascomycota</taxon>
        <taxon>Pezizomycotina</taxon>
        <taxon>Sordariomycetes</taxon>
        <taxon>Xylariomycetidae</taxon>
        <taxon>Xylariales</taxon>
        <taxon>Diatrypaceae</taxon>
        <taxon>Eutypa</taxon>
    </lineage>
</organism>
<feature type="domain" description="Copper acquisition factor BIM1-like" evidence="8">
    <location>
        <begin position="13"/>
        <end position="152"/>
    </location>
</feature>
<evidence type="ECO:0000259" key="8">
    <source>
        <dbReference type="Pfam" id="PF20238"/>
    </source>
</evidence>
<evidence type="ECO:0000256" key="4">
    <source>
        <dbReference type="ARBA" id="ARBA00022729"/>
    </source>
</evidence>
<proteinExistence type="predicted"/>
<evidence type="ECO:0000256" key="7">
    <source>
        <dbReference type="ARBA" id="ARBA00023288"/>
    </source>
</evidence>
<dbReference type="OMA" id="PVANAHF"/>
<reference evidence="10" key="1">
    <citation type="journal article" date="2013" name="Genome Announc.">
        <title>Draft genome sequence of the grapevine dieback fungus Eutypa lata UCR-EL1.</title>
        <authorList>
            <person name="Blanco-Ulate B."/>
            <person name="Rolshausen P.E."/>
            <person name="Cantu D."/>
        </authorList>
    </citation>
    <scope>NUCLEOTIDE SEQUENCE [LARGE SCALE GENOMIC DNA]</scope>
    <source>
        <strain evidence="10">UCR-EL1</strain>
    </source>
</reference>
<dbReference type="InterPro" id="IPR046936">
    <property type="entry name" value="BIM1-like"/>
</dbReference>
<dbReference type="GO" id="GO:0098552">
    <property type="term" value="C:side of membrane"/>
    <property type="evidence" value="ECO:0007669"/>
    <property type="project" value="UniProtKB-KW"/>
</dbReference>